<evidence type="ECO:0000313" key="1">
    <source>
        <dbReference type="EMBL" id="SCY24597.1"/>
    </source>
</evidence>
<dbReference type="Gene3D" id="2.60.40.10">
    <property type="entry name" value="Immunoglobulins"/>
    <property type="match status" value="3"/>
</dbReference>
<dbReference type="InterPro" id="IPR013783">
    <property type="entry name" value="Ig-like_fold"/>
</dbReference>
<sequence length="1391" mass="147902">MLLGTLQFTRAQVSITNAAPTATVNFSNTMQTSVGTNPSTRFEGDGFQPNPTLAGRLNSNAWEVKGWSFGNCLFGGTQTVDDFGRGSSAGGVVTPGIYAYTDLPATVANPAMLIQPGDAGDFDPGSITLRIRNNGTTNLTQIAIDYNLFVRNDQNSSSSFNFSHSADNVVFVNEPLLDYTSPDVADAFQWVNIGIAPSRTCVINGLNIAPGGYYYVRWTSGLVSGTGECDEFGLDDIVISGTYGAPAPEINVTAYGNTLLSGDVTPTVVEGTEYAPSYAPMSTLLTTLQITYTIQNLGGLPLNVSAITVTGPHPTDFTVPAVTLGAIPAASATISTISFNVIFDPSQPGLRQARINIFSDDANENPYFFDVQGYGVIPLPDIRLNGATAPNTSIITDNSMIPNVNNCTLFSAQPVGGAGEIKSFAIRNDCPYNAPLLLTDPSPYITISGANPADFTLQTIPSSNSINPGFVRNFSIQFLPTGTGIRTALVTIPNNDPDAENPFTFLIQGTGVAAEMDVTGNAQPVVSGSTTPSFVNHTFFDYLNINTGQLDRTFTIINNGNVILNIGAPTLTGANAADFSVITAPPATLAIGASTTFTIRFDPSAVGLRTAIVNIVNSDLNENPYTFAVSGYGLDYIPCAFEPIQTLGVQDFETVPATPAWTYTATGSTIGAGTAFGATGDGGVSSRFVGARSLQVVNGTGVVTMANINTTAYSVVELSLRLASLSTTAVEGSDVGDRVMVSVSTNGGTTWSNEIDVLGNTNAKWSFTSGTGIASGIYDGDNVVTTFNAGASGFLTTDGFSTLQLTGLPKSATLAIRISMTNNSATEIWALDNVTLFGRREMSTTWNGTAWNPSAPTPTVKAIIDGNYNTATDGDLSSCKCEIRAGRTVTISGNDYFDVQSDVENSGTLIVENNGSLVQHNDLATNLGAIRVRRHTTDMVVYDYSYWSSPVVGQTLAALSPNTLWDKYFSYSPTIGNWQVIPNGTAVMEAGKGYIIRAPQGFNSTPQPYTAGEFVGVPNNGFIQTPIIVGASNMNLIGNPYASAISANAFLSNAANTGVVEGTIYLWTHNTPITAYQYNSNDYAVYNFSGSVATRAALATGLNMNIPNGNIASGQGFFIKGLANGDAVFNNSMRITGGNNQFFRMATANNERTSSVQSDTPDAIEGIEKNRVWLNLTNDQGAFKQTLIGYIEGATNGLDRGFDGELFNANNFVSLYSIVDDKTMAIQGRSLPFHEDDTVALGYYAAFAGVFEIEIDHTDGLLDSQNIYLEDRLLQVVHDLKQSAYSFQTAQGSFNDRFVVRYENETLATSSFAGTANAVLVTVKDRQINLFSQQAPLKSVAVYDLLGRELYRNDKLSGQRFTIDHLNSAQQALVVKVMLENGAVANRKVLF</sequence>
<reference evidence="1 2" key="1">
    <citation type="submission" date="2016-10" db="EMBL/GenBank/DDBJ databases">
        <authorList>
            <person name="de Groot N.N."/>
        </authorList>
    </citation>
    <scope>NUCLEOTIDE SEQUENCE [LARGE SCALE GENOMIC DNA]</scope>
    <source>
        <strain evidence="1 2">CGMCC 1.7031</strain>
    </source>
</reference>
<keyword evidence="2" id="KW-1185">Reference proteome</keyword>
<name>A0A1G5ECF4_9FLAO</name>
<accession>A0A1G5ECF4</accession>
<proteinExistence type="predicted"/>
<evidence type="ECO:0000313" key="2">
    <source>
        <dbReference type="Proteomes" id="UP000199354"/>
    </source>
</evidence>
<dbReference type="NCBIfam" id="NF033708">
    <property type="entry name" value="T9SS_Cterm_ChiA"/>
    <property type="match status" value="1"/>
</dbReference>
<dbReference type="STRING" id="490189.SAMN02927903_01012"/>
<evidence type="ECO:0008006" key="3">
    <source>
        <dbReference type="Google" id="ProtNLM"/>
    </source>
</evidence>
<dbReference type="EMBL" id="FMVF01000004">
    <property type="protein sequence ID" value="SCY24597.1"/>
    <property type="molecule type" value="Genomic_DNA"/>
</dbReference>
<gene>
    <name evidence="1" type="ORF">SAMN02927903_01012</name>
</gene>
<dbReference type="Proteomes" id="UP000199354">
    <property type="component" value="Unassembled WGS sequence"/>
</dbReference>
<dbReference type="NCBIfam" id="NF012200">
    <property type="entry name" value="choice_anch_D"/>
    <property type="match status" value="3"/>
</dbReference>
<organism evidence="1 2">
    <name type="scientific">Flavobacterium caeni</name>
    <dbReference type="NCBI Taxonomy" id="490189"/>
    <lineage>
        <taxon>Bacteria</taxon>
        <taxon>Pseudomonadati</taxon>
        <taxon>Bacteroidota</taxon>
        <taxon>Flavobacteriia</taxon>
        <taxon>Flavobacteriales</taxon>
        <taxon>Flavobacteriaceae</taxon>
        <taxon>Flavobacterium</taxon>
    </lineage>
</organism>
<dbReference type="Gene3D" id="2.60.120.260">
    <property type="entry name" value="Galactose-binding domain-like"/>
    <property type="match status" value="1"/>
</dbReference>
<protein>
    <recommendedName>
        <fullName evidence="3">Choice-of-anchor D domain-containing protein</fullName>
    </recommendedName>
</protein>